<keyword evidence="2 6" id="KW-0285">Flavoprotein</keyword>
<accession>A0A9P8TMR3</accession>
<feature type="domain" description="ERV/ALR sulfhydryl oxidase" evidence="8">
    <location>
        <begin position="87"/>
        <end position="187"/>
    </location>
</feature>
<dbReference type="InterPro" id="IPR017905">
    <property type="entry name" value="ERV/ALR_sulphydryl_oxidase"/>
</dbReference>
<dbReference type="Proteomes" id="UP000774326">
    <property type="component" value="Unassembled WGS sequence"/>
</dbReference>
<organism evidence="9 10">
    <name type="scientific">Wickerhamomyces pijperi</name>
    <name type="common">Yeast</name>
    <name type="synonym">Pichia pijperi</name>
    <dbReference type="NCBI Taxonomy" id="599730"/>
    <lineage>
        <taxon>Eukaryota</taxon>
        <taxon>Fungi</taxon>
        <taxon>Dikarya</taxon>
        <taxon>Ascomycota</taxon>
        <taxon>Saccharomycotina</taxon>
        <taxon>Saccharomycetes</taxon>
        <taxon>Phaffomycetales</taxon>
        <taxon>Wickerhamomycetaceae</taxon>
        <taxon>Wickerhamomyces</taxon>
    </lineage>
</organism>
<dbReference type="PANTHER" id="PTHR12645">
    <property type="entry name" value="ALR/ERV"/>
    <property type="match status" value="1"/>
</dbReference>
<dbReference type="Gene3D" id="1.20.120.310">
    <property type="entry name" value="ERV/ALR sulfhydryl oxidase domain"/>
    <property type="match status" value="1"/>
</dbReference>
<evidence type="ECO:0000256" key="3">
    <source>
        <dbReference type="ARBA" id="ARBA00022827"/>
    </source>
</evidence>
<evidence type="ECO:0000313" key="10">
    <source>
        <dbReference type="Proteomes" id="UP000774326"/>
    </source>
</evidence>
<feature type="compositionally biased region" description="Polar residues" evidence="7">
    <location>
        <begin position="45"/>
        <end position="60"/>
    </location>
</feature>
<comment type="cofactor">
    <cofactor evidence="1 6">
        <name>FAD</name>
        <dbReference type="ChEBI" id="CHEBI:57692"/>
    </cofactor>
</comment>
<keyword evidence="10" id="KW-1185">Reference proteome</keyword>
<evidence type="ECO:0000256" key="7">
    <source>
        <dbReference type="SAM" id="MobiDB-lite"/>
    </source>
</evidence>
<dbReference type="PROSITE" id="PS51324">
    <property type="entry name" value="ERV_ALR"/>
    <property type="match status" value="1"/>
</dbReference>
<evidence type="ECO:0000313" key="9">
    <source>
        <dbReference type="EMBL" id="KAH3685293.1"/>
    </source>
</evidence>
<keyword evidence="5" id="KW-1015">Disulfide bond</keyword>
<evidence type="ECO:0000256" key="6">
    <source>
        <dbReference type="RuleBase" id="RU371123"/>
    </source>
</evidence>
<feature type="region of interest" description="Disordered" evidence="7">
    <location>
        <begin position="32"/>
        <end position="64"/>
    </location>
</feature>
<evidence type="ECO:0000256" key="4">
    <source>
        <dbReference type="ARBA" id="ARBA00023002"/>
    </source>
</evidence>
<dbReference type="EC" id="1.8.3.2" evidence="6"/>
<dbReference type="GO" id="GO:0005739">
    <property type="term" value="C:mitochondrion"/>
    <property type="evidence" value="ECO:0007669"/>
    <property type="project" value="TreeGrafter"/>
</dbReference>
<comment type="caution">
    <text evidence="9">The sequence shown here is derived from an EMBL/GenBank/DDBJ whole genome shotgun (WGS) entry which is preliminary data.</text>
</comment>
<dbReference type="EMBL" id="JAEUBG010002063">
    <property type="protein sequence ID" value="KAH3685293.1"/>
    <property type="molecule type" value="Genomic_DNA"/>
</dbReference>
<dbReference type="InterPro" id="IPR036774">
    <property type="entry name" value="ERV/ALR_sulphydryl_oxid_sf"/>
</dbReference>
<dbReference type="SUPFAM" id="SSF69000">
    <property type="entry name" value="FAD-dependent thiol oxidase"/>
    <property type="match status" value="1"/>
</dbReference>
<protein>
    <recommendedName>
        <fullName evidence="6">Sulfhydryl oxidase</fullName>
        <ecNumber evidence="6">1.8.3.2</ecNumber>
    </recommendedName>
</protein>
<keyword evidence="4 6" id="KW-0560">Oxidoreductase</keyword>
<dbReference type="InterPro" id="IPR039799">
    <property type="entry name" value="ALR/ERV"/>
</dbReference>
<feature type="transmembrane region" description="Helical" evidence="6">
    <location>
        <begin position="7"/>
        <end position="25"/>
    </location>
</feature>
<sequence length="237" mass="26992">MRLVKKPTLTLTISCVLILTLYYFLTQTSKLSDPQPLDPNETIERTSNGKLSTPNPTLNKDSFLDKGSHQQYEYSTLKTNIMPQMTNETLKAALGRSSWHLFHTILARYPESPTIEEQDILKQYLKLFATVYPCGDCASHFQLLLSKYPPQVSNRVNAALWGCEIHNKVNQRLGKDIYDCSNILEDYDCGCGNDEELQSMGVKVNELNQEELQDKKLLDVEEDHLKFEINNEGKQGG</sequence>
<reference evidence="9" key="1">
    <citation type="journal article" date="2021" name="Open Biol.">
        <title>Shared evolutionary footprints suggest mitochondrial oxidative damage underlies multiple complex I losses in fungi.</title>
        <authorList>
            <person name="Schikora-Tamarit M.A."/>
            <person name="Marcet-Houben M."/>
            <person name="Nosek J."/>
            <person name="Gabaldon T."/>
        </authorList>
    </citation>
    <scope>NUCLEOTIDE SEQUENCE</scope>
    <source>
        <strain evidence="9">CBS2887</strain>
    </source>
</reference>
<keyword evidence="6" id="KW-0472">Membrane</keyword>
<dbReference type="AlphaFoldDB" id="A0A9P8TMR3"/>
<keyword evidence="3 6" id="KW-0274">FAD</keyword>
<dbReference type="GO" id="GO:0050660">
    <property type="term" value="F:flavin adenine dinucleotide binding"/>
    <property type="evidence" value="ECO:0007669"/>
    <property type="project" value="TreeGrafter"/>
</dbReference>
<dbReference type="PANTHER" id="PTHR12645:SF1">
    <property type="entry name" value="FAD-LINKED SULFHYDRYL OXIDASE ERV2"/>
    <property type="match status" value="1"/>
</dbReference>
<comment type="catalytic activity">
    <reaction evidence="6">
        <text>2 R'C(R)SH + O2 = R'C(R)S-S(R)CR' + H2O2</text>
        <dbReference type="Rhea" id="RHEA:17357"/>
        <dbReference type="ChEBI" id="CHEBI:15379"/>
        <dbReference type="ChEBI" id="CHEBI:16240"/>
        <dbReference type="ChEBI" id="CHEBI:16520"/>
        <dbReference type="ChEBI" id="CHEBI:17412"/>
        <dbReference type="EC" id="1.8.3.2"/>
    </reaction>
</comment>
<proteinExistence type="predicted"/>
<evidence type="ECO:0000256" key="1">
    <source>
        <dbReference type="ARBA" id="ARBA00001974"/>
    </source>
</evidence>
<keyword evidence="6" id="KW-1133">Transmembrane helix</keyword>
<reference evidence="9" key="2">
    <citation type="submission" date="2021-01" db="EMBL/GenBank/DDBJ databases">
        <authorList>
            <person name="Schikora-Tamarit M.A."/>
        </authorList>
    </citation>
    <scope>NUCLEOTIDE SEQUENCE</scope>
    <source>
        <strain evidence="9">CBS2887</strain>
    </source>
</reference>
<gene>
    <name evidence="9" type="ORF">WICPIJ_003767</name>
</gene>
<dbReference type="FunFam" id="1.20.120.310:FF:000002">
    <property type="entry name" value="Sulfhydryl oxidase"/>
    <property type="match status" value="1"/>
</dbReference>
<dbReference type="GO" id="GO:0016971">
    <property type="term" value="F:flavin-dependent sulfhydryl oxidase activity"/>
    <property type="evidence" value="ECO:0007669"/>
    <property type="project" value="InterPro"/>
</dbReference>
<evidence type="ECO:0000256" key="5">
    <source>
        <dbReference type="ARBA" id="ARBA00023157"/>
    </source>
</evidence>
<dbReference type="Pfam" id="PF04777">
    <property type="entry name" value="Evr1_Alr"/>
    <property type="match status" value="1"/>
</dbReference>
<dbReference type="OrthoDB" id="59470at2759"/>
<name>A0A9P8TMR3_WICPI</name>
<evidence type="ECO:0000259" key="8">
    <source>
        <dbReference type="PROSITE" id="PS51324"/>
    </source>
</evidence>
<evidence type="ECO:0000256" key="2">
    <source>
        <dbReference type="ARBA" id="ARBA00022630"/>
    </source>
</evidence>
<keyword evidence="6" id="KW-0812">Transmembrane</keyword>